<dbReference type="Proteomes" id="UP001358586">
    <property type="component" value="Chromosome 1"/>
</dbReference>
<accession>A0ABR0R4E6</accession>
<name>A0ABR0R4E6_GOSAR</name>
<comment type="caution">
    <text evidence="2">The sequence shown here is derived from an EMBL/GenBank/DDBJ whole genome shotgun (WGS) entry which is preliminary data.</text>
</comment>
<evidence type="ECO:0000313" key="2">
    <source>
        <dbReference type="EMBL" id="KAK5846066.1"/>
    </source>
</evidence>
<dbReference type="Pfam" id="PF14223">
    <property type="entry name" value="Retrotran_gag_2"/>
    <property type="match status" value="1"/>
</dbReference>
<proteinExistence type="predicted"/>
<gene>
    <name evidence="2" type="ORF">PVK06_002332</name>
</gene>
<sequence>MRMKLFIQANDYEIWRTVTNGSSIPIKRVECVIILKEESGWDENDFKKEKLKEEINEMFNHFTHIINGLKALGKTYPNKEMVKKMLNSLPISWEPKMMAIEESKDLNSLTLDKLICSLLTYKMKISYNTKEIKEILKIVRVAFKSTTCEKDEESSNNDDDEMKMFAKIFKRFMRSNKGRQFKKKEGLKNESTKEKDLII</sequence>
<evidence type="ECO:0008006" key="4">
    <source>
        <dbReference type="Google" id="ProtNLM"/>
    </source>
</evidence>
<feature type="compositionally biased region" description="Basic and acidic residues" evidence="1">
    <location>
        <begin position="183"/>
        <end position="199"/>
    </location>
</feature>
<organism evidence="2 3">
    <name type="scientific">Gossypium arboreum</name>
    <name type="common">Tree cotton</name>
    <name type="synonym">Gossypium nanking</name>
    <dbReference type="NCBI Taxonomy" id="29729"/>
    <lineage>
        <taxon>Eukaryota</taxon>
        <taxon>Viridiplantae</taxon>
        <taxon>Streptophyta</taxon>
        <taxon>Embryophyta</taxon>
        <taxon>Tracheophyta</taxon>
        <taxon>Spermatophyta</taxon>
        <taxon>Magnoliopsida</taxon>
        <taxon>eudicotyledons</taxon>
        <taxon>Gunneridae</taxon>
        <taxon>Pentapetalae</taxon>
        <taxon>rosids</taxon>
        <taxon>malvids</taxon>
        <taxon>Malvales</taxon>
        <taxon>Malvaceae</taxon>
        <taxon>Malvoideae</taxon>
        <taxon>Gossypium</taxon>
    </lineage>
</organism>
<keyword evidence="3" id="KW-1185">Reference proteome</keyword>
<evidence type="ECO:0000313" key="3">
    <source>
        <dbReference type="Proteomes" id="UP001358586"/>
    </source>
</evidence>
<reference evidence="2 3" key="1">
    <citation type="submission" date="2023-03" db="EMBL/GenBank/DDBJ databases">
        <title>WGS of Gossypium arboreum.</title>
        <authorList>
            <person name="Yu D."/>
        </authorList>
    </citation>
    <scope>NUCLEOTIDE SEQUENCE [LARGE SCALE GENOMIC DNA]</scope>
    <source>
        <tissue evidence="2">Leaf</tissue>
    </source>
</reference>
<feature type="region of interest" description="Disordered" evidence="1">
    <location>
        <begin position="180"/>
        <end position="199"/>
    </location>
</feature>
<dbReference type="EMBL" id="JARKNE010000001">
    <property type="protein sequence ID" value="KAK5846066.1"/>
    <property type="molecule type" value="Genomic_DNA"/>
</dbReference>
<protein>
    <recommendedName>
        <fullName evidence="4">UBN2 domain-containing protein</fullName>
    </recommendedName>
</protein>
<evidence type="ECO:0000256" key="1">
    <source>
        <dbReference type="SAM" id="MobiDB-lite"/>
    </source>
</evidence>